<reference evidence="4" key="2">
    <citation type="submission" date="2025-09" db="UniProtKB">
        <authorList>
            <consortium name="Ensembl"/>
        </authorList>
    </citation>
    <scope>IDENTIFICATION</scope>
</reference>
<keyword evidence="5" id="KW-1185">Reference proteome</keyword>
<proteinExistence type="inferred from homology"/>
<dbReference type="Gene3D" id="3.10.310.10">
    <property type="entry name" value="Diaminopimelate Epimerase, Chain A, domain 1"/>
    <property type="match status" value="2"/>
</dbReference>
<name>A0A8C4N7W9_EPTBU</name>
<dbReference type="OMA" id="ISINTCE"/>
<dbReference type="GO" id="GO:0050346">
    <property type="term" value="F:trans-L-3-hydroxyproline dehydratase activity"/>
    <property type="evidence" value="ECO:0007669"/>
    <property type="project" value="UniProtKB-EC"/>
</dbReference>
<dbReference type="Proteomes" id="UP000694388">
    <property type="component" value="Unplaced"/>
</dbReference>
<dbReference type="InterPro" id="IPR008794">
    <property type="entry name" value="Pro_racemase_fam"/>
</dbReference>
<dbReference type="AlphaFoldDB" id="A0A8C4N7W9"/>
<dbReference type="Ensembl" id="ENSEBUT00000003079.1">
    <property type="protein sequence ID" value="ENSEBUP00000002721.1"/>
    <property type="gene ID" value="ENSEBUG00000002057.1"/>
</dbReference>
<comment type="catalytic activity">
    <reaction evidence="1">
        <text>trans-3-hydroxy-L-proline = 1-pyrroline-2-carboxylate + H2O</text>
        <dbReference type="Rhea" id="RHEA:10320"/>
        <dbReference type="ChEBI" id="CHEBI:15377"/>
        <dbReference type="ChEBI" id="CHEBI:39785"/>
        <dbReference type="ChEBI" id="CHEBI:57938"/>
        <dbReference type="EC" id="4.2.1.77"/>
    </reaction>
</comment>
<reference evidence="4" key="1">
    <citation type="submission" date="2025-08" db="UniProtKB">
        <authorList>
            <consortium name="Ensembl"/>
        </authorList>
    </citation>
    <scope>IDENTIFICATION</scope>
</reference>
<dbReference type="Pfam" id="PF05544">
    <property type="entry name" value="Pro_racemase"/>
    <property type="match status" value="1"/>
</dbReference>
<evidence type="ECO:0000313" key="5">
    <source>
        <dbReference type="Proteomes" id="UP000694388"/>
    </source>
</evidence>
<dbReference type="FunFam" id="3.10.310.10:FF:000003">
    <property type="entry name" value="Proline racemase"/>
    <property type="match status" value="1"/>
</dbReference>
<dbReference type="PANTHER" id="PTHR33442">
    <property type="entry name" value="TRANS-3-HYDROXY-L-PROLINE DEHYDRATASE"/>
    <property type="match status" value="1"/>
</dbReference>
<dbReference type="GeneTree" id="ENSGT00390000002032"/>
<evidence type="ECO:0000256" key="2">
    <source>
        <dbReference type="ARBA" id="ARBA00007529"/>
    </source>
</evidence>
<evidence type="ECO:0000256" key="1">
    <source>
        <dbReference type="ARBA" id="ARBA00001148"/>
    </source>
</evidence>
<dbReference type="PANTHER" id="PTHR33442:SF1">
    <property type="entry name" value="TRANS-3-HYDROXY-L-PROLINE DEHYDRATASE"/>
    <property type="match status" value="1"/>
</dbReference>
<comment type="similarity">
    <text evidence="2">Belongs to the proline racemase family.</text>
</comment>
<evidence type="ECO:0000313" key="4">
    <source>
        <dbReference type="Ensembl" id="ENSEBUP00000002721.1"/>
    </source>
</evidence>
<dbReference type="EC" id="4.2.1.77" evidence="3"/>
<sequence>MEVLGKIILVPEELLPRDGPRITVVDMHTGGEPLRIVLRGFPPIPGKDLMSKWRAMVAEPGLDSLRRALMLEPRGHAGMYGALLVQPDDPSEADLAVLFMHCKGYSTMCGHAVIALARFALDSGLVEKRTPETPVSVQCPCGVVRALVQCNAHSQNGRTRFQSVPAFAFATVPINVPGHGDLSLDIGYGGAFYAVLSASTLGLDVRTSRTSDLTAAASTVSQAVKEQYVLCIFKKNVQQDCVFNVKYPCNTLPYMVKCCTSNTIYVIRISGLTSQIVKDLGQNLPPANPTRTWE</sequence>
<dbReference type="SUPFAM" id="SSF54506">
    <property type="entry name" value="Diaminopimelate epimerase-like"/>
    <property type="match status" value="1"/>
</dbReference>
<organism evidence="4 5">
    <name type="scientific">Eptatretus burgeri</name>
    <name type="common">Inshore hagfish</name>
    <dbReference type="NCBI Taxonomy" id="7764"/>
    <lineage>
        <taxon>Eukaryota</taxon>
        <taxon>Metazoa</taxon>
        <taxon>Chordata</taxon>
        <taxon>Craniata</taxon>
        <taxon>Vertebrata</taxon>
        <taxon>Cyclostomata</taxon>
        <taxon>Myxini</taxon>
        <taxon>Myxiniformes</taxon>
        <taxon>Myxinidae</taxon>
        <taxon>Eptatretinae</taxon>
        <taxon>Eptatretus</taxon>
    </lineage>
</organism>
<evidence type="ECO:0000256" key="3">
    <source>
        <dbReference type="ARBA" id="ARBA00013105"/>
    </source>
</evidence>
<protein>
    <recommendedName>
        <fullName evidence="3">trans-L-3-hydroxyproline dehydratase</fullName>
        <ecNumber evidence="3">4.2.1.77</ecNumber>
    </recommendedName>
</protein>
<accession>A0A8C4N7W9</accession>